<dbReference type="EnsemblPlants" id="Ma05_t08450.1">
    <property type="protein sequence ID" value="Ma05_p08450.1"/>
    <property type="gene ID" value="Ma05_g08450"/>
</dbReference>
<dbReference type="SMART" id="SM01197">
    <property type="entry name" value="FANCL_C"/>
    <property type="match status" value="1"/>
</dbReference>
<dbReference type="GO" id="GO:0061630">
    <property type="term" value="F:ubiquitin protein ligase activity"/>
    <property type="evidence" value="ECO:0000318"/>
    <property type="project" value="GO_Central"/>
</dbReference>
<dbReference type="Pfam" id="PF11793">
    <property type="entry name" value="FANCL_C"/>
    <property type="match status" value="1"/>
</dbReference>
<evidence type="ECO:0000313" key="5">
    <source>
        <dbReference type="EnsemblPlants" id="Ma05_p08450.1"/>
    </source>
</evidence>
<dbReference type="Gramene" id="Ma05_t08450.1">
    <property type="protein sequence ID" value="Ma05_p08450.1"/>
    <property type="gene ID" value="Ma05_g08450"/>
</dbReference>
<dbReference type="GO" id="GO:0036297">
    <property type="term" value="P:interstrand cross-link repair"/>
    <property type="evidence" value="ECO:0007669"/>
    <property type="project" value="InterPro"/>
</dbReference>
<name>A0A804J2A2_MUSAM</name>
<evidence type="ECO:0000259" key="2">
    <source>
        <dbReference type="Pfam" id="PF18890"/>
    </source>
</evidence>
<dbReference type="InterPro" id="IPR044037">
    <property type="entry name" value="FANCL_d3"/>
</dbReference>
<reference evidence="5" key="2">
    <citation type="submission" date="2021-05" db="UniProtKB">
        <authorList>
            <consortium name="EnsemblPlants"/>
        </authorList>
    </citation>
    <scope>IDENTIFICATION</scope>
    <source>
        <strain evidence="5">subsp. malaccensis</strain>
    </source>
</reference>
<dbReference type="PANTHER" id="PTHR13206">
    <property type="entry name" value="UBIQUITIN LIGASE PROTEIN PHF9 FANCONI ANEMIA GROUP L PROTEIN"/>
    <property type="match status" value="1"/>
</dbReference>
<dbReference type="GO" id="GO:0043240">
    <property type="term" value="C:Fanconi anaemia nuclear complex"/>
    <property type="evidence" value="ECO:0007669"/>
    <property type="project" value="InterPro"/>
</dbReference>
<dbReference type="Gene3D" id="3.10.110.20">
    <property type="entry name" value="RWD domain-like"/>
    <property type="match status" value="1"/>
</dbReference>
<sequence>MGTPVSSAAFPSECRGDSTLPSPAFYRAVYSQIEEVGWEHLMGAAEDLSCLTFRLLDKKGRVHILEISLPCNYPESSPTIAADVPCINEVVWSEKSRLKDVVQQFDEHLQKLQEFWSTMDDIDRDLCVVYPKESSLATSYCQIGLGNDCYLLLHISTSSPRSLPECRFFGPDSAVVLMRNNWKKNAIKWKVDKPFHENLAALLERELPGPPVSSKDDGQVDCGICYAQYLPVDDELGANSGSAPDYTCENPSCSKAFHTVCLRDWLHSITTTRKSFDVLFGDCPYCSEPVAVKVNN</sequence>
<dbReference type="SUPFAM" id="SSF57850">
    <property type="entry name" value="RING/U-box"/>
    <property type="match status" value="1"/>
</dbReference>
<dbReference type="InterPro" id="IPR026848">
    <property type="entry name" value="Fancl"/>
</dbReference>
<dbReference type="CDD" id="cd16490">
    <property type="entry name" value="RING-CH-C4HC3_FANCL"/>
    <property type="match status" value="1"/>
</dbReference>
<dbReference type="Gene3D" id="3.10.110.10">
    <property type="entry name" value="Ubiquitin Conjugating Enzyme"/>
    <property type="match status" value="1"/>
</dbReference>
<feature type="domain" description="FANCL C-terminal" evidence="1">
    <location>
        <begin position="219"/>
        <end position="294"/>
    </location>
</feature>
<dbReference type="GO" id="GO:0006513">
    <property type="term" value="P:protein monoubiquitination"/>
    <property type="evidence" value="ECO:0000318"/>
    <property type="project" value="GO_Central"/>
</dbReference>
<dbReference type="GO" id="GO:0010705">
    <property type="term" value="P:meiotic DNA double-strand break processing involved in reciprocal meiotic recombination"/>
    <property type="evidence" value="ECO:0007669"/>
    <property type="project" value="EnsemblPlants"/>
</dbReference>
<feature type="domain" description="FANCL UBC-like" evidence="2">
    <location>
        <begin position="24"/>
        <end position="112"/>
    </location>
</feature>
<dbReference type="EMBL" id="HG996470">
    <property type="protein sequence ID" value="CAG1837900.1"/>
    <property type="molecule type" value="Genomic_DNA"/>
</dbReference>
<evidence type="ECO:0000313" key="6">
    <source>
        <dbReference type="Proteomes" id="UP000012960"/>
    </source>
</evidence>
<dbReference type="InterPro" id="IPR013083">
    <property type="entry name" value="Znf_RING/FYVE/PHD"/>
</dbReference>
<dbReference type="InParanoid" id="A0A804J2A2"/>
<keyword evidence="6" id="KW-1185">Reference proteome</keyword>
<dbReference type="InterPro" id="IPR026850">
    <property type="entry name" value="FANCL_C"/>
</dbReference>
<accession>A0A804J2A2</accession>
<evidence type="ECO:0000313" key="4">
    <source>
        <dbReference type="EMBL" id="CAG1837900.1"/>
    </source>
</evidence>
<dbReference type="GO" id="GO:0005634">
    <property type="term" value="C:nucleus"/>
    <property type="evidence" value="ECO:0000318"/>
    <property type="project" value="GO_Central"/>
</dbReference>
<dbReference type="Gene3D" id="3.30.40.10">
    <property type="entry name" value="Zinc/RING finger domain, C3HC4 (zinc finger)"/>
    <property type="match status" value="1"/>
</dbReference>
<dbReference type="InterPro" id="IPR016135">
    <property type="entry name" value="UBQ-conjugating_enzyme/RWD"/>
</dbReference>
<gene>
    <name evidence="4" type="ORF">GSMUA_260770.1</name>
</gene>
<evidence type="ECO:0000259" key="1">
    <source>
        <dbReference type="Pfam" id="PF11793"/>
    </source>
</evidence>
<proteinExistence type="predicted"/>
<dbReference type="CDD" id="cd23831">
    <property type="entry name" value="DRWD-N_FANCL"/>
    <property type="match status" value="1"/>
</dbReference>
<dbReference type="Pfam" id="PF18890">
    <property type="entry name" value="FANCL_d2"/>
    <property type="match status" value="1"/>
</dbReference>
<dbReference type="Proteomes" id="UP000012960">
    <property type="component" value="Unplaced"/>
</dbReference>
<dbReference type="InterPro" id="IPR043898">
    <property type="entry name" value="FANCL_d2"/>
</dbReference>
<dbReference type="FunCoup" id="A0A804J2A2">
    <property type="interactions" value="1142"/>
</dbReference>
<dbReference type="PANTHER" id="PTHR13206:SF0">
    <property type="entry name" value="E3 UBIQUITIN-PROTEIN LIGASE FANCL"/>
    <property type="match status" value="1"/>
</dbReference>
<reference evidence="4" key="1">
    <citation type="submission" date="2021-03" db="EMBL/GenBank/DDBJ databases">
        <authorList>
            <consortium name="Genoscope - CEA"/>
            <person name="William W."/>
        </authorList>
    </citation>
    <scope>NUCLEOTIDE SEQUENCE</scope>
    <source>
        <strain evidence="4">Doubled-haploid Pahang</strain>
    </source>
</reference>
<evidence type="ECO:0000259" key="3">
    <source>
        <dbReference type="Pfam" id="PF18891"/>
    </source>
</evidence>
<feature type="domain" description="FANCL UBC-like" evidence="3">
    <location>
        <begin position="114"/>
        <end position="209"/>
    </location>
</feature>
<dbReference type="Pfam" id="PF18891">
    <property type="entry name" value="FANCL_d3"/>
    <property type="match status" value="1"/>
</dbReference>
<dbReference type="OrthoDB" id="10263265at2759"/>
<dbReference type="GO" id="GO:0006281">
    <property type="term" value="P:DNA repair"/>
    <property type="evidence" value="ECO:0000318"/>
    <property type="project" value="GO_Central"/>
</dbReference>
<protein>
    <submittedName>
        <fullName evidence="4">(wild Malaysian banana) hypothetical protein</fullName>
    </submittedName>
</protein>
<dbReference type="KEGG" id="mus:103984285"/>
<organism evidence="5 6">
    <name type="scientific">Musa acuminata subsp. malaccensis</name>
    <name type="common">Wild banana</name>
    <name type="synonym">Musa malaccensis</name>
    <dbReference type="NCBI Taxonomy" id="214687"/>
    <lineage>
        <taxon>Eukaryota</taxon>
        <taxon>Viridiplantae</taxon>
        <taxon>Streptophyta</taxon>
        <taxon>Embryophyta</taxon>
        <taxon>Tracheophyta</taxon>
        <taxon>Spermatophyta</taxon>
        <taxon>Magnoliopsida</taxon>
        <taxon>Liliopsida</taxon>
        <taxon>Zingiberales</taxon>
        <taxon>Musaceae</taxon>
        <taxon>Musa</taxon>
    </lineage>
</organism>
<dbReference type="InterPro" id="IPR043003">
    <property type="entry name" value="FANCL_d3_sf"/>
</dbReference>
<dbReference type="OMA" id="NRPFHAK"/>
<dbReference type="AlphaFoldDB" id="A0A804J2A2"/>
<dbReference type="CDD" id="cd23832">
    <property type="entry name" value="DRWD-C_FANCL"/>
    <property type="match status" value="1"/>
</dbReference>